<gene>
    <name evidence="2" type="ORF">NW768_009989</name>
</gene>
<feature type="region of interest" description="Disordered" evidence="1">
    <location>
        <begin position="1"/>
        <end position="40"/>
    </location>
</feature>
<comment type="caution">
    <text evidence="2">The sequence shown here is derived from an EMBL/GenBank/DDBJ whole genome shotgun (WGS) entry which is preliminary data.</text>
</comment>
<reference evidence="2" key="1">
    <citation type="submission" date="2022-09" db="EMBL/GenBank/DDBJ databases">
        <title>Fusarium specimens isolated from Avocado Roots.</title>
        <authorList>
            <person name="Stajich J."/>
            <person name="Roper C."/>
            <person name="Heimlech-Rivalta G."/>
        </authorList>
    </citation>
    <scope>NUCLEOTIDE SEQUENCE</scope>
    <source>
        <strain evidence="2">CF00095</strain>
    </source>
</reference>
<sequence>MSLNVKLSAPQLSRPGASKPDVLQSTTTTSKDAGTNKLQADVPKAEEEAITSTIHFTDGVKEREAFYLKLLKSSLDDETLSDLRSNIAGLTGSIEISHFPFCGRKGAVVPDSFSIQEYLKECLGINTEETKTLNIYMKDTSNSQELTAVPDAAKVSLLKSQVDDTAFKWITGTQAKYVPQLEQRDWAVISDSNSLCYGIRVIRVKEDSDAIRKKPENGNSDPRGTPIGIERARFPGKLDYCK</sequence>
<dbReference type="EMBL" id="JAOQBH010000018">
    <property type="protein sequence ID" value="KAJ4122997.1"/>
    <property type="molecule type" value="Genomic_DNA"/>
</dbReference>
<proteinExistence type="predicted"/>
<accession>A0ABQ8R1N4</accession>
<feature type="compositionally biased region" description="Polar residues" evidence="1">
    <location>
        <begin position="23"/>
        <end position="38"/>
    </location>
</feature>
<organism evidence="2 3">
    <name type="scientific">Fusarium equiseti</name>
    <name type="common">Fusarium scirpi</name>
    <dbReference type="NCBI Taxonomy" id="61235"/>
    <lineage>
        <taxon>Eukaryota</taxon>
        <taxon>Fungi</taxon>
        <taxon>Dikarya</taxon>
        <taxon>Ascomycota</taxon>
        <taxon>Pezizomycotina</taxon>
        <taxon>Sordariomycetes</taxon>
        <taxon>Hypocreomycetidae</taxon>
        <taxon>Hypocreales</taxon>
        <taxon>Nectriaceae</taxon>
        <taxon>Fusarium</taxon>
        <taxon>Fusarium incarnatum-equiseti species complex</taxon>
    </lineage>
</organism>
<evidence type="ECO:0000256" key="1">
    <source>
        <dbReference type="SAM" id="MobiDB-lite"/>
    </source>
</evidence>
<keyword evidence="3" id="KW-1185">Reference proteome</keyword>
<dbReference type="Proteomes" id="UP001152024">
    <property type="component" value="Unassembled WGS sequence"/>
</dbReference>
<evidence type="ECO:0000313" key="3">
    <source>
        <dbReference type="Proteomes" id="UP001152024"/>
    </source>
</evidence>
<protein>
    <submittedName>
        <fullName evidence="2">Uncharacterized protein</fullName>
    </submittedName>
</protein>
<name>A0ABQ8R1N4_FUSEQ</name>
<evidence type="ECO:0000313" key="2">
    <source>
        <dbReference type="EMBL" id="KAJ4122997.1"/>
    </source>
</evidence>